<protein>
    <submittedName>
        <fullName evidence="1">Uncharacterized protein</fullName>
    </submittedName>
</protein>
<dbReference type="EMBL" id="UYYB01004980">
    <property type="protein sequence ID" value="VDM67244.1"/>
    <property type="molecule type" value="Genomic_DNA"/>
</dbReference>
<accession>A0A3P7INR9</accession>
<dbReference type="Proteomes" id="UP000270094">
    <property type="component" value="Unassembled WGS sequence"/>
</dbReference>
<evidence type="ECO:0000313" key="2">
    <source>
        <dbReference type="Proteomes" id="UP000270094"/>
    </source>
</evidence>
<keyword evidence="2" id="KW-1185">Reference proteome</keyword>
<organism evidence="1 2">
    <name type="scientific">Strongylus vulgaris</name>
    <name type="common">Blood worm</name>
    <dbReference type="NCBI Taxonomy" id="40348"/>
    <lineage>
        <taxon>Eukaryota</taxon>
        <taxon>Metazoa</taxon>
        <taxon>Ecdysozoa</taxon>
        <taxon>Nematoda</taxon>
        <taxon>Chromadorea</taxon>
        <taxon>Rhabditida</taxon>
        <taxon>Rhabditina</taxon>
        <taxon>Rhabditomorpha</taxon>
        <taxon>Strongyloidea</taxon>
        <taxon>Strongylidae</taxon>
        <taxon>Strongylus</taxon>
    </lineage>
</organism>
<sequence length="79" mass="8948">MSSTINNDDFASHRTGLRWRRVRNGSRTMSWIQRRSTSTSWLTDSAADNTTPLPPFDANVVMKDDAVCLSHFGVLFKCL</sequence>
<dbReference type="AlphaFoldDB" id="A0A3P7INR9"/>
<evidence type="ECO:0000313" key="1">
    <source>
        <dbReference type="EMBL" id="VDM67244.1"/>
    </source>
</evidence>
<proteinExistence type="predicted"/>
<reference evidence="1 2" key="1">
    <citation type="submission" date="2018-11" db="EMBL/GenBank/DDBJ databases">
        <authorList>
            <consortium name="Pathogen Informatics"/>
        </authorList>
    </citation>
    <scope>NUCLEOTIDE SEQUENCE [LARGE SCALE GENOMIC DNA]</scope>
</reference>
<gene>
    <name evidence="1" type="ORF">SVUK_LOCUS2242</name>
</gene>
<name>A0A3P7INR9_STRVU</name>